<feature type="transmembrane region" description="Helical" evidence="1">
    <location>
        <begin position="93"/>
        <end position="115"/>
    </location>
</feature>
<keyword evidence="1" id="KW-0812">Transmembrane</keyword>
<organism evidence="2 3">
    <name type="scientific">Phialocephala subalpina</name>
    <dbReference type="NCBI Taxonomy" id="576137"/>
    <lineage>
        <taxon>Eukaryota</taxon>
        <taxon>Fungi</taxon>
        <taxon>Dikarya</taxon>
        <taxon>Ascomycota</taxon>
        <taxon>Pezizomycotina</taxon>
        <taxon>Leotiomycetes</taxon>
        <taxon>Helotiales</taxon>
        <taxon>Mollisiaceae</taxon>
        <taxon>Phialocephala</taxon>
        <taxon>Phialocephala fortinii species complex</taxon>
    </lineage>
</organism>
<evidence type="ECO:0000313" key="3">
    <source>
        <dbReference type="Proteomes" id="UP000184330"/>
    </source>
</evidence>
<keyword evidence="3" id="KW-1185">Reference proteome</keyword>
<gene>
    <name evidence="2" type="ORF">PAC_15064</name>
</gene>
<reference evidence="2 3" key="1">
    <citation type="submission" date="2016-03" db="EMBL/GenBank/DDBJ databases">
        <authorList>
            <person name="Ploux O."/>
        </authorList>
    </citation>
    <scope>NUCLEOTIDE SEQUENCE [LARGE SCALE GENOMIC DNA]</scope>
    <source>
        <strain evidence="2 3">UAMH 11012</strain>
    </source>
</reference>
<keyword evidence="1" id="KW-0472">Membrane</keyword>
<evidence type="ECO:0000256" key="1">
    <source>
        <dbReference type="SAM" id="Phobius"/>
    </source>
</evidence>
<accession>A0A1L7XJH2</accession>
<dbReference type="EMBL" id="FJOG01000029">
    <property type="protein sequence ID" value="CZR65164.1"/>
    <property type="molecule type" value="Genomic_DNA"/>
</dbReference>
<sequence length="173" mass="19471">MTTKYTSLKARSRNYIDLDAVGVRRWKLASEAIEEYKWDKETEGVGKYVTDWFKKFQGSVIEQVPDFGEILHFGESSSLDVYDVFDSLSLSKVLGFGFASAVYGGLHVVAYLAPFSPCTQKLLWCISPITLTFSGAALLSLYLPVETRKELRLAYIKYLRSDSCCCANHLIPV</sequence>
<dbReference type="OrthoDB" id="5092703at2759"/>
<proteinExistence type="predicted"/>
<name>A0A1L7XJH2_9HELO</name>
<feature type="transmembrane region" description="Helical" evidence="1">
    <location>
        <begin position="121"/>
        <end position="143"/>
    </location>
</feature>
<protein>
    <submittedName>
        <fullName evidence="2">Uncharacterized protein</fullName>
    </submittedName>
</protein>
<evidence type="ECO:0000313" key="2">
    <source>
        <dbReference type="EMBL" id="CZR65164.1"/>
    </source>
</evidence>
<dbReference type="Proteomes" id="UP000184330">
    <property type="component" value="Unassembled WGS sequence"/>
</dbReference>
<dbReference type="AlphaFoldDB" id="A0A1L7XJH2"/>
<keyword evidence="1" id="KW-1133">Transmembrane helix</keyword>